<keyword evidence="2" id="KW-1185">Reference proteome</keyword>
<organism evidence="1 2">
    <name type="scientific">Owenia fusiformis</name>
    <name type="common">Polychaete worm</name>
    <dbReference type="NCBI Taxonomy" id="6347"/>
    <lineage>
        <taxon>Eukaryota</taxon>
        <taxon>Metazoa</taxon>
        <taxon>Spiralia</taxon>
        <taxon>Lophotrochozoa</taxon>
        <taxon>Annelida</taxon>
        <taxon>Polychaeta</taxon>
        <taxon>Sedentaria</taxon>
        <taxon>Canalipalpata</taxon>
        <taxon>Sabellida</taxon>
        <taxon>Oweniida</taxon>
        <taxon>Oweniidae</taxon>
        <taxon>Owenia</taxon>
    </lineage>
</organism>
<gene>
    <name evidence="1" type="ORF">OFUS_LOCUS19949</name>
</gene>
<reference evidence="1" key="1">
    <citation type="submission" date="2022-03" db="EMBL/GenBank/DDBJ databases">
        <authorList>
            <person name="Martin C."/>
        </authorList>
    </citation>
    <scope>NUCLEOTIDE SEQUENCE</scope>
</reference>
<feature type="non-terminal residue" evidence="1">
    <location>
        <position position="1"/>
    </location>
</feature>
<evidence type="ECO:0000313" key="1">
    <source>
        <dbReference type="EMBL" id="CAH1795404.1"/>
    </source>
</evidence>
<comment type="caution">
    <text evidence="1">The sequence shown here is derived from an EMBL/GenBank/DDBJ whole genome shotgun (WGS) entry which is preliminary data.</text>
</comment>
<name>A0A8S4PMM7_OWEFU</name>
<proteinExistence type="predicted"/>
<dbReference type="EMBL" id="CAIIXF020000009">
    <property type="protein sequence ID" value="CAH1795404.1"/>
    <property type="molecule type" value="Genomic_DNA"/>
</dbReference>
<accession>A0A8S4PMM7</accession>
<dbReference type="Proteomes" id="UP000749559">
    <property type="component" value="Unassembled WGS sequence"/>
</dbReference>
<sequence length="101" mass="11935">TPTDHKVQRSQPLHQQIIGYKEINHHIINKERKQYLQPMTIYQSYIPKGYNFSFRKYNLVHSGFALRVSHKNLAPVDNLLVINMCVKILSWITSLSDMLPW</sequence>
<protein>
    <submittedName>
        <fullName evidence="1">Uncharacterized protein</fullName>
    </submittedName>
</protein>
<dbReference type="AlphaFoldDB" id="A0A8S4PMM7"/>
<evidence type="ECO:0000313" key="2">
    <source>
        <dbReference type="Proteomes" id="UP000749559"/>
    </source>
</evidence>